<dbReference type="EMBL" id="CAFBOZ010000062">
    <property type="protein sequence ID" value="CAB4999882.1"/>
    <property type="molecule type" value="Genomic_DNA"/>
</dbReference>
<evidence type="ECO:0000313" key="1">
    <source>
        <dbReference type="EMBL" id="CAB4936267.1"/>
    </source>
</evidence>
<dbReference type="InterPro" id="IPR003772">
    <property type="entry name" value="YceD"/>
</dbReference>
<gene>
    <name evidence="1" type="ORF">UFOPK3773_00553</name>
    <name evidence="2" type="ORF">UFOPK3992_00566</name>
</gene>
<sequence length="156" mass="17306">MIGVPEGSEIDLELQLESVVEGVYVTGTATIRAVGECSRCLDPMVTEHDVELQELYRYADNDYRASDDDDLPVLEDDLLDLEPMLRDAVVLALPLAPVCDDDCPGLCPRCGVRLVDDPLHEHDQIDPRWAALEGLGEVVANEPVELREPREPREEG</sequence>
<protein>
    <submittedName>
        <fullName evidence="2">Unannotated protein</fullName>
    </submittedName>
</protein>
<dbReference type="Pfam" id="PF02620">
    <property type="entry name" value="YceD"/>
    <property type="match status" value="1"/>
</dbReference>
<dbReference type="EMBL" id="CAFBNF010000040">
    <property type="protein sequence ID" value="CAB4936267.1"/>
    <property type="molecule type" value="Genomic_DNA"/>
</dbReference>
<reference evidence="2" key="1">
    <citation type="submission" date="2020-05" db="EMBL/GenBank/DDBJ databases">
        <authorList>
            <person name="Chiriac C."/>
            <person name="Salcher M."/>
            <person name="Ghai R."/>
            <person name="Kavagutti S V."/>
        </authorList>
    </citation>
    <scope>NUCLEOTIDE SEQUENCE</scope>
</reference>
<dbReference type="PANTHER" id="PTHR34374:SF1">
    <property type="entry name" value="LARGE RIBOSOMAL RNA SUBUNIT ACCUMULATION PROTEIN YCED HOMOLOG 1, CHLOROPLASTIC"/>
    <property type="match status" value="1"/>
</dbReference>
<evidence type="ECO:0000313" key="2">
    <source>
        <dbReference type="EMBL" id="CAB4999882.1"/>
    </source>
</evidence>
<accession>A0A6J7PAW2</accession>
<name>A0A6J7PAW2_9ZZZZ</name>
<proteinExistence type="predicted"/>
<organism evidence="2">
    <name type="scientific">freshwater metagenome</name>
    <dbReference type="NCBI Taxonomy" id="449393"/>
    <lineage>
        <taxon>unclassified sequences</taxon>
        <taxon>metagenomes</taxon>
        <taxon>ecological metagenomes</taxon>
    </lineage>
</organism>
<dbReference type="AlphaFoldDB" id="A0A6J7PAW2"/>
<dbReference type="PANTHER" id="PTHR34374">
    <property type="entry name" value="LARGE RIBOSOMAL RNA SUBUNIT ACCUMULATION PROTEIN YCED HOMOLOG 1, CHLOROPLASTIC"/>
    <property type="match status" value="1"/>
</dbReference>